<evidence type="ECO:0000313" key="2">
    <source>
        <dbReference type="EMBL" id="AIQ59666.1"/>
    </source>
</evidence>
<dbReference type="Proteomes" id="UP000029518">
    <property type="component" value="Chromosome"/>
</dbReference>
<dbReference type="EMBL" id="CP009285">
    <property type="protein sequence ID" value="AIQ59666.1"/>
    <property type="molecule type" value="Genomic_DNA"/>
</dbReference>
<reference evidence="2" key="1">
    <citation type="submission" date="2014-08" db="EMBL/GenBank/DDBJ databases">
        <title>Comparative genomics of the Paenibacillus odorifer group.</title>
        <authorList>
            <person name="den Bakker H.C."/>
            <person name="Tsai Y.-C.Y.-C."/>
            <person name="Martin N."/>
            <person name="Korlach J."/>
            <person name="Wiedmann M."/>
        </authorList>
    </citation>
    <scope>NUCLEOTIDE SEQUENCE [LARGE SCALE GENOMIC DNA]</scope>
    <source>
        <strain evidence="2">DSM 13188</strain>
    </source>
</reference>
<organism evidence="2 3">
    <name type="scientific">Paenibacillus borealis</name>
    <dbReference type="NCBI Taxonomy" id="160799"/>
    <lineage>
        <taxon>Bacteria</taxon>
        <taxon>Bacillati</taxon>
        <taxon>Bacillota</taxon>
        <taxon>Bacilli</taxon>
        <taxon>Bacillales</taxon>
        <taxon>Paenibacillaceae</taxon>
        <taxon>Paenibacillus</taxon>
    </lineage>
</organism>
<evidence type="ECO:0000313" key="3">
    <source>
        <dbReference type="Proteomes" id="UP000029518"/>
    </source>
</evidence>
<dbReference type="AlphaFoldDB" id="A0A089LDS3"/>
<dbReference type="Pfam" id="PF14213">
    <property type="entry name" value="DUF4325"/>
    <property type="match status" value="1"/>
</dbReference>
<dbReference type="KEGG" id="pbd:PBOR_23940"/>
<dbReference type="OrthoDB" id="8455606at2"/>
<evidence type="ECO:0000259" key="1">
    <source>
        <dbReference type="Pfam" id="PF14213"/>
    </source>
</evidence>
<dbReference type="RefSeq" id="WP_042215739.1">
    <property type="nucleotide sequence ID" value="NZ_CP009285.1"/>
</dbReference>
<dbReference type="HOGENOM" id="CLU_181599_0_0_9"/>
<feature type="domain" description="DUF4325" evidence="1">
    <location>
        <begin position="27"/>
        <end position="79"/>
    </location>
</feature>
<accession>A0A089LDS3</accession>
<name>A0A089LDS3_PAEBO</name>
<proteinExistence type="predicted"/>
<gene>
    <name evidence="2" type="ORF">PBOR_23940</name>
</gene>
<keyword evidence="3" id="KW-1185">Reference proteome</keyword>
<sequence length="100" mass="11419">MGRLLRLGDHVNHCYSNAEGEAVQDVLRKHFDTGDSVIVSFKGMDSVSSSFINSAFIELLEVYDFTFIKEHLGFADTTRTINDQIKRRFSFEANNKLIRS</sequence>
<protein>
    <recommendedName>
        <fullName evidence="1">DUF4325 domain-containing protein</fullName>
    </recommendedName>
</protein>
<dbReference type="InterPro" id="IPR025474">
    <property type="entry name" value="DUF4325"/>
</dbReference>